<dbReference type="RefSeq" id="WP_157909180.1">
    <property type="nucleotide sequence ID" value="NZ_BOPJ01000002.1"/>
</dbReference>
<reference evidence="1 2" key="1">
    <citation type="journal article" date="2016" name="Sci. Rep.">
        <title>Whole genome sequencing identifies a novel species of the genus Capnocytophaga isolated from dog and cat bite wounds in humans.</title>
        <authorList>
            <person name="Zangenah S."/>
            <person name="Abbasi N."/>
            <person name="Andersson A.F."/>
            <person name="Bergman P."/>
        </authorList>
    </citation>
    <scope>NUCLEOTIDE SEQUENCE [LARGE SCALE GENOMIC DNA]</scope>
    <source>
        <strain evidence="1 2">W5</strain>
    </source>
</reference>
<evidence type="ECO:0000313" key="2">
    <source>
        <dbReference type="Proteomes" id="UP001622370"/>
    </source>
</evidence>
<dbReference type="EMBL" id="JBJGWJ010000001">
    <property type="protein sequence ID" value="MFK8292207.1"/>
    <property type="molecule type" value="Genomic_DNA"/>
</dbReference>
<accession>A0ABW8Q7X7</accession>
<organism evidence="1 2">
    <name type="scientific">Capnocytophaga stomatis</name>
    <dbReference type="NCBI Taxonomy" id="1848904"/>
    <lineage>
        <taxon>Bacteria</taxon>
        <taxon>Pseudomonadati</taxon>
        <taxon>Bacteroidota</taxon>
        <taxon>Flavobacteriia</taxon>
        <taxon>Flavobacteriales</taxon>
        <taxon>Flavobacteriaceae</taxon>
        <taxon>Capnocytophaga</taxon>
    </lineage>
</organism>
<dbReference type="Pfam" id="PF12741">
    <property type="entry name" value="SusD-like"/>
    <property type="match status" value="1"/>
</dbReference>
<dbReference type="Gene3D" id="1.25.40.390">
    <property type="match status" value="1"/>
</dbReference>
<gene>
    <name evidence="1" type="ORF">ACI76L_00250</name>
</gene>
<name>A0ABW8Q7X7_9FLAO</name>
<dbReference type="InterPro" id="IPR024302">
    <property type="entry name" value="SusD-like"/>
</dbReference>
<dbReference type="InterPro" id="IPR011990">
    <property type="entry name" value="TPR-like_helical_dom_sf"/>
</dbReference>
<sequence>MHPTNNDALSKIMTQKYLAQNPWQPFEVTNDYRRTGLPFFENPYLEGLLPFMPFYTDPTKADIRNVYRRVRYPISLKTKNPTGYEQALQLLGGEDKPETPLIWQKK</sequence>
<keyword evidence="2" id="KW-1185">Reference proteome</keyword>
<dbReference type="SUPFAM" id="SSF48452">
    <property type="entry name" value="TPR-like"/>
    <property type="match status" value="1"/>
</dbReference>
<comment type="caution">
    <text evidence="1">The sequence shown here is derived from an EMBL/GenBank/DDBJ whole genome shotgun (WGS) entry which is preliminary data.</text>
</comment>
<dbReference type="Proteomes" id="UP001622370">
    <property type="component" value="Unassembled WGS sequence"/>
</dbReference>
<proteinExistence type="predicted"/>
<protein>
    <submittedName>
        <fullName evidence="1">SusD/RagB family nutrient-binding outer membrane lipoprotein</fullName>
    </submittedName>
</protein>
<evidence type="ECO:0000313" key="1">
    <source>
        <dbReference type="EMBL" id="MFK8292207.1"/>
    </source>
</evidence>
<keyword evidence="1" id="KW-0449">Lipoprotein</keyword>